<dbReference type="GO" id="GO:0140359">
    <property type="term" value="F:ABC-type transporter activity"/>
    <property type="evidence" value="ECO:0007669"/>
    <property type="project" value="InterPro"/>
</dbReference>
<keyword evidence="7" id="KW-0472">Membrane</keyword>
<dbReference type="PANTHER" id="PTHR11384:SF67">
    <property type="entry name" value="ATP-BINDING CASSETTE SUB-FAMILY D MEMBER 1"/>
    <property type="match status" value="1"/>
</dbReference>
<dbReference type="InterPro" id="IPR050835">
    <property type="entry name" value="ABC_transporter_sub-D"/>
</dbReference>
<dbReference type="Gene3D" id="3.40.50.300">
    <property type="entry name" value="P-loop containing nucleotide triphosphate hydrolases"/>
    <property type="match status" value="1"/>
</dbReference>
<dbReference type="SUPFAM" id="SSF90123">
    <property type="entry name" value="ABC transporter transmembrane region"/>
    <property type="match status" value="1"/>
</dbReference>
<dbReference type="GO" id="GO:0015910">
    <property type="term" value="P:long-chain fatty acid import into peroxisome"/>
    <property type="evidence" value="ECO:0007669"/>
    <property type="project" value="TreeGrafter"/>
</dbReference>
<keyword evidence="3 10" id="KW-0812">Transmembrane</keyword>
<feature type="domain" description="ABC transporter" evidence="8">
    <location>
        <begin position="464"/>
        <end position="711"/>
    </location>
</feature>
<dbReference type="GO" id="GO:0005778">
    <property type="term" value="C:peroxisomal membrane"/>
    <property type="evidence" value="ECO:0007669"/>
    <property type="project" value="TreeGrafter"/>
</dbReference>
<dbReference type="GO" id="GO:0016887">
    <property type="term" value="F:ATP hydrolysis activity"/>
    <property type="evidence" value="ECO:0007669"/>
    <property type="project" value="InterPro"/>
</dbReference>
<dbReference type="GO" id="GO:0005324">
    <property type="term" value="F:long-chain fatty acid transmembrane transporter activity"/>
    <property type="evidence" value="ECO:0007669"/>
    <property type="project" value="TreeGrafter"/>
</dbReference>
<dbReference type="AlphaFoldDB" id="A0A8I2YWR1"/>
<dbReference type="Pfam" id="PF06472">
    <property type="entry name" value="ABC_membrane_2"/>
    <property type="match status" value="1"/>
</dbReference>
<dbReference type="PROSITE" id="PS00211">
    <property type="entry name" value="ABC_TRANSPORTER_1"/>
    <property type="match status" value="1"/>
</dbReference>
<keyword evidence="4" id="KW-0547">Nucleotide-binding</keyword>
<dbReference type="SMART" id="SM00382">
    <property type="entry name" value="AAA"/>
    <property type="match status" value="1"/>
</dbReference>
<organism evidence="10 11">
    <name type="scientific">Boletus reticuloceps</name>
    <dbReference type="NCBI Taxonomy" id="495285"/>
    <lineage>
        <taxon>Eukaryota</taxon>
        <taxon>Fungi</taxon>
        <taxon>Dikarya</taxon>
        <taxon>Basidiomycota</taxon>
        <taxon>Agaricomycotina</taxon>
        <taxon>Agaricomycetes</taxon>
        <taxon>Agaricomycetidae</taxon>
        <taxon>Boletales</taxon>
        <taxon>Boletineae</taxon>
        <taxon>Boletaceae</taxon>
        <taxon>Boletoideae</taxon>
        <taxon>Boletus</taxon>
    </lineage>
</organism>
<dbReference type="InterPro" id="IPR011527">
    <property type="entry name" value="ABC1_TM_dom"/>
</dbReference>
<evidence type="ECO:0000256" key="3">
    <source>
        <dbReference type="ARBA" id="ARBA00022692"/>
    </source>
</evidence>
<dbReference type="InterPro" id="IPR003439">
    <property type="entry name" value="ABC_transporter-like_ATP-bd"/>
</dbReference>
<keyword evidence="5" id="KW-0067">ATP-binding</keyword>
<keyword evidence="2" id="KW-0813">Transport</keyword>
<evidence type="ECO:0000259" key="9">
    <source>
        <dbReference type="PROSITE" id="PS50929"/>
    </source>
</evidence>
<sequence>MVVFSKLPRIDHLSSSRQPLLLLLASILVFRSAFLSSDVTSSTTSTAFPTHSQADLASDARYFPLHSRQRNVKSKLSLSFWQQFRSLLRIVIPSIRSRDVLLLLAHSSFLVLRTVLSVAVAKLDGRIVRNLVSADGYGFLRGLALWFALAVPSIYTNSMIRYLQSKLSLRFRGRLTRYIHDLYLSSAPYLRYHRVPLQGIDQYITADIESWSESVAGIYGNLMKPSLDLLLFTSQLSRALGFRGTLLLFVNYYLTIKILQAVTPAFGRLAATEARLEGDYRAGVGRVGRDSEEIAFYNGGTLERDILTRAYLRLIKHVNSIYKIRIAYEWTEDFVIKYLWSAAGYGLIAVPLLITRKRGEGKNRVANDGVVADRTETYISNRRLLLSLADAGGRLMYAYKDLVEVAGLTGRLYTLLSTLHNISALQPALPGDGNTFELRDVDICIPSLIPPSPDLSKEKAVSPAFDEDVEPLDHLSGSGTTLVRALSLALRPSMHLMITGSNGVGKTSVARVLAGLWGPSGVGARVTRPSSDVDTANGRSRPGVFVVPQRAYMVTGSLLEQVIYPQTLGEFYALHGGNAEDGFKELQGILEAAHLGYLVEREGGWGTVKEWRDVLSGGEKQRMSLSRAFYHRPKFVILDECTSAVSSDVEGQMYEHAKSLGISLITISLRPSLMKYHTHLLTLVGDGTGRWTFTPIASSPSVTTSDANPYADVIASQQDTSESQTNPGSVAVAGDLIRVLEEIRSLERRLEEAKVWDARVRELEEALQVREGGDASQGR</sequence>
<proteinExistence type="inferred from homology"/>
<dbReference type="Proteomes" id="UP000683000">
    <property type="component" value="Unassembled WGS sequence"/>
</dbReference>
<dbReference type="Pfam" id="PF00005">
    <property type="entry name" value="ABC_tran"/>
    <property type="match status" value="1"/>
</dbReference>
<reference evidence="10" key="1">
    <citation type="submission" date="2021-03" db="EMBL/GenBank/DDBJ databases">
        <title>Evolutionary innovations through gain and loss of genes in the ectomycorrhizal Boletales.</title>
        <authorList>
            <person name="Wu G."/>
            <person name="Miyauchi S."/>
            <person name="Morin E."/>
            <person name="Yang Z.-L."/>
            <person name="Xu J."/>
            <person name="Martin F.M."/>
        </authorList>
    </citation>
    <scope>NUCLEOTIDE SEQUENCE</scope>
    <source>
        <strain evidence="10">BR01</strain>
    </source>
</reference>
<keyword evidence="6" id="KW-1133">Transmembrane helix</keyword>
<dbReference type="GO" id="GO:0005524">
    <property type="term" value="F:ATP binding"/>
    <property type="evidence" value="ECO:0007669"/>
    <property type="project" value="UniProtKB-KW"/>
</dbReference>
<dbReference type="InterPro" id="IPR003593">
    <property type="entry name" value="AAA+_ATPase"/>
</dbReference>
<dbReference type="SUPFAM" id="SSF52540">
    <property type="entry name" value="P-loop containing nucleoside triphosphate hydrolases"/>
    <property type="match status" value="1"/>
</dbReference>
<comment type="caution">
    <text evidence="10">The sequence shown here is derived from an EMBL/GenBank/DDBJ whole genome shotgun (WGS) entry which is preliminary data.</text>
</comment>
<dbReference type="InterPro" id="IPR036640">
    <property type="entry name" value="ABC1_TM_sf"/>
</dbReference>
<dbReference type="EMBL" id="JAGFBS010000004">
    <property type="protein sequence ID" value="KAG6379620.1"/>
    <property type="molecule type" value="Genomic_DNA"/>
</dbReference>
<dbReference type="PROSITE" id="PS50929">
    <property type="entry name" value="ABC_TM1F"/>
    <property type="match status" value="1"/>
</dbReference>
<evidence type="ECO:0000256" key="5">
    <source>
        <dbReference type="ARBA" id="ARBA00022840"/>
    </source>
</evidence>
<evidence type="ECO:0000256" key="1">
    <source>
        <dbReference type="ARBA" id="ARBA00008575"/>
    </source>
</evidence>
<keyword evidence="11" id="KW-1185">Reference proteome</keyword>
<accession>A0A8I2YWR1</accession>
<dbReference type="CDD" id="cd03223">
    <property type="entry name" value="ABCD_peroxisomal_ALDP"/>
    <property type="match status" value="1"/>
</dbReference>
<evidence type="ECO:0000256" key="6">
    <source>
        <dbReference type="ARBA" id="ARBA00022989"/>
    </source>
</evidence>
<evidence type="ECO:0000256" key="7">
    <source>
        <dbReference type="ARBA" id="ARBA00023136"/>
    </source>
</evidence>
<dbReference type="OrthoDB" id="422637at2759"/>
<dbReference type="PROSITE" id="PS50893">
    <property type="entry name" value="ABC_TRANSPORTER_2"/>
    <property type="match status" value="1"/>
</dbReference>
<feature type="domain" description="ABC transmembrane type-1" evidence="9">
    <location>
        <begin position="109"/>
        <end position="336"/>
    </location>
</feature>
<comment type="similarity">
    <text evidence="1">Belongs to the ABC transporter superfamily. ABCD family. Peroxisomal fatty acyl CoA transporter (TC 3.A.1.203) subfamily.</text>
</comment>
<evidence type="ECO:0000256" key="4">
    <source>
        <dbReference type="ARBA" id="ARBA00022741"/>
    </source>
</evidence>
<dbReference type="InterPro" id="IPR027417">
    <property type="entry name" value="P-loop_NTPase"/>
</dbReference>
<dbReference type="PANTHER" id="PTHR11384">
    <property type="entry name" value="ATP-BINDING CASSETTE, SUB-FAMILY D MEMBER"/>
    <property type="match status" value="1"/>
</dbReference>
<dbReference type="GO" id="GO:0007031">
    <property type="term" value="P:peroxisome organization"/>
    <property type="evidence" value="ECO:0007669"/>
    <property type="project" value="TreeGrafter"/>
</dbReference>
<dbReference type="GO" id="GO:0042760">
    <property type="term" value="P:very long-chain fatty acid catabolic process"/>
    <property type="evidence" value="ECO:0007669"/>
    <property type="project" value="TreeGrafter"/>
</dbReference>
<evidence type="ECO:0000313" key="10">
    <source>
        <dbReference type="EMBL" id="KAG6379620.1"/>
    </source>
</evidence>
<evidence type="ECO:0000313" key="11">
    <source>
        <dbReference type="Proteomes" id="UP000683000"/>
    </source>
</evidence>
<evidence type="ECO:0000259" key="8">
    <source>
        <dbReference type="PROSITE" id="PS50893"/>
    </source>
</evidence>
<evidence type="ECO:0000256" key="2">
    <source>
        <dbReference type="ARBA" id="ARBA00022448"/>
    </source>
</evidence>
<protein>
    <submittedName>
        <fullName evidence="10">ABC transporter transmembrane region 2-domain-containing protein</fullName>
    </submittedName>
</protein>
<name>A0A8I2YWR1_9AGAM</name>
<gene>
    <name evidence="10" type="ORF">JVT61DRAFT_10133</name>
</gene>
<dbReference type="InterPro" id="IPR017871">
    <property type="entry name" value="ABC_transporter-like_CS"/>
</dbReference>
<dbReference type="GO" id="GO:0006635">
    <property type="term" value="P:fatty acid beta-oxidation"/>
    <property type="evidence" value="ECO:0007669"/>
    <property type="project" value="TreeGrafter"/>
</dbReference>